<dbReference type="EMBL" id="AMCI01004919">
    <property type="protein sequence ID" value="EJW97143.1"/>
    <property type="molecule type" value="Genomic_DNA"/>
</dbReference>
<reference evidence="1" key="1">
    <citation type="journal article" date="2012" name="PLoS ONE">
        <title>Gene sets for utilization of primary and secondary nutrition supplies in the distal gut of endangered iberian lynx.</title>
        <authorList>
            <person name="Alcaide M."/>
            <person name="Messina E."/>
            <person name="Richter M."/>
            <person name="Bargiela R."/>
            <person name="Peplies J."/>
            <person name="Huws S.A."/>
            <person name="Newbold C.J."/>
            <person name="Golyshin P.N."/>
            <person name="Simon M.A."/>
            <person name="Lopez G."/>
            <person name="Yakimov M.M."/>
            <person name="Ferrer M."/>
        </authorList>
    </citation>
    <scope>NUCLEOTIDE SEQUENCE</scope>
</reference>
<gene>
    <name evidence="1" type="ORF">EVA_14748</name>
</gene>
<protein>
    <submittedName>
        <fullName evidence="1">Uncharacterized protein</fullName>
    </submittedName>
</protein>
<sequence>MVRIPRARKTAIRMAIPPAITSFRSGFKPGSLILSME</sequence>
<organism evidence="1">
    <name type="scientific">gut metagenome</name>
    <dbReference type="NCBI Taxonomy" id="749906"/>
    <lineage>
        <taxon>unclassified sequences</taxon>
        <taxon>metagenomes</taxon>
        <taxon>organismal metagenomes</taxon>
    </lineage>
</organism>
<accession>J9FRM8</accession>
<evidence type="ECO:0000313" key="1">
    <source>
        <dbReference type="EMBL" id="EJW97143.1"/>
    </source>
</evidence>
<proteinExistence type="predicted"/>
<comment type="caution">
    <text evidence="1">The sequence shown here is derived from an EMBL/GenBank/DDBJ whole genome shotgun (WGS) entry which is preliminary data.</text>
</comment>
<dbReference type="AlphaFoldDB" id="J9FRM8"/>
<name>J9FRM8_9ZZZZ</name>